<evidence type="ECO:0000256" key="6">
    <source>
        <dbReference type="ARBA" id="ARBA00022884"/>
    </source>
</evidence>
<feature type="domain" description="Helicase ATP-binding" evidence="10">
    <location>
        <begin position="98"/>
        <end position="276"/>
    </location>
</feature>
<dbReference type="OrthoDB" id="360161at2759"/>
<sequence>MDYDSIFKKLTRGARFDRTKYREDAENLGIIPKKAPKLEENIPENDPKKGIFVTNMNIDDDTKYPLLSDFNEVNKAIKNNLKEVLRWENPTRIQMAAIPILRAGENCVCTAATGSGKTGAFMIPVIEKLLKVGKKNVKDTIFTIVLSPSRELAEQIGGVGRALARGLWPKISDTSQSDKNIQSCHVLCGTPNRIINMLDSKELDLSKCQMIVLDECDKMLEITNKLNPDDPKSFSAQVNLLRSQCADNHQMGLFSATMSGSVEKFGHANFNNQGVTVAIGKSGNAVNQNVSQKVIYCGNERGKLLALREFIKDGFRPPAILFTETKERCQRIMGELLYDGINAMSLCAAKSNADRQKVIQATRVGKVWLLITTDVASRGLDLPMTSTVINYDCPNSVTDYVHRVGRRGFKPHLSIFRLKSICLIPLKRCGRYNRSGHAITFFSDADRDRIRILRGVMVQSGAELPQSVMNLAKADLNDKKRVKTQKVEREELQTKVPRKNPIAAKKFKNRMTKMAIVDRKRIRKQNNLKVLEGGNDAEDGGEWETAE</sequence>
<dbReference type="GO" id="GO:0003724">
    <property type="term" value="F:RNA helicase activity"/>
    <property type="evidence" value="ECO:0007669"/>
    <property type="project" value="UniProtKB-EC"/>
</dbReference>
<dbReference type="GO" id="GO:0005524">
    <property type="term" value="F:ATP binding"/>
    <property type="evidence" value="ECO:0007669"/>
    <property type="project" value="UniProtKB-KW"/>
</dbReference>
<dbReference type="GO" id="GO:0003723">
    <property type="term" value="F:RNA binding"/>
    <property type="evidence" value="ECO:0007669"/>
    <property type="project" value="UniProtKB-KW"/>
</dbReference>
<evidence type="ECO:0000256" key="9">
    <source>
        <dbReference type="SAM" id="MobiDB-lite"/>
    </source>
</evidence>
<evidence type="ECO:0000313" key="13">
    <source>
        <dbReference type="Proteomes" id="UP000001307"/>
    </source>
</evidence>
<dbReference type="InterPro" id="IPR011545">
    <property type="entry name" value="DEAD/DEAH_box_helicase_dom"/>
</dbReference>
<keyword evidence="13" id="KW-1185">Reference proteome</keyword>
<dbReference type="InterPro" id="IPR027417">
    <property type="entry name" value="P-loop_NTPase"/>
</dbReference>
<gene>
    <name evidence="12" type="ORF">GSOID_T00009476001</name>
</gene>
<dbReference type="AlphaFoldDB" id="E4WV19"/>
<dbReference type="EC" id="3.6.4.13" evidence="1"/>
<evidence type="ECO:0000256" key="5">
    <source>
        <dbReference type="ARBA" id="ARBA00022840"/>
    </source>
</evidence>
<feature type="domain" description="Helicase C-terminal" evidence="11">
    <location>
        <begin position="289"/>
        <end position="472"/>
    </location>
</feature>
<dbReference type="FunCoup" id="E4WV19">
    <property type="interactions" value="256"/>
</dbReference>
<keyword evidence="2" id="KW-0547">Nucleotide-binding</keyword>
<evidence type="ECO:0000313" key="12">
    <source>
        <dbReference type="EMBL" id="CBY21701.1"/>
    </source>
</evidence>
<dbReference type="InterPro" id="IPR044742">
    <property type="entry name" value="DEAD/DEAH_RhlB"/>
</dbReference>
<dbReference type="InterPro" id="IPR014001">
    <property type="entry name" value="Helicase_ATP-bd"/>
</dbReference>
<dbReference type="CDD" id="cd00268">
    <property type="entry name" value="DEADc"/>
    <property type="match status" value="1"/>
</dbReference>
<dbReference type="GO" id="GO:0016787">
    <property type="term" value="F:hydrolase activity"/>
    <property type="evidence" value="ECO:0007669"/>
    <property type="project" value="UniProtKB-KW"/>
</dbReference>
<evidence type="ECO:0000259" key="10">
    <source>
        <dbReference type="PROSITE" id="PS51192"/>
    </source>
</evidence>
<dbReference type="PANTHER" id="PTHR47959">
    <property type="entry name" value="ATP-DEPENDENT RNA HELICASE RHLE-RELATED"/>
    <property type="match status" value="1"/>
</dbReference>
<dbReference type="InterPro" id="IPR050079">
    <property type="entry name" value="DEAD_box_RNA_helicase"/>
</dbReference>
<evidence type="ECO:0000256" key="8">
    <source>
        <dbReference type="ARBA" id="ARBA00047984"/>
    </source>
</evidence>
<dbReference type="PROSITE" id="PS51194">
    <property type="entry name" value="HELICASE_CTER"/>
    <property type="match status" value="1"/>
</dbReference>
<dbReference type="Proteomes" id="UP000001307">
    <property type="component" value="Unassembled WGS sequence"/>
</dbReference>
<proteinExistence type="inferred from homology"/>
<dbReference type="PROSITE" id="PS51192">
    <property type="entry name" value="HELICASE_ATP_BIND_1"/>
    <property type="match status" value="1"/>
</dbReference>
<keyword evidence="5" id="KW-0067">ATP-binding</keyword>
<dbReference type="Pfam" id="PF00270">
    <property type="entry name" value="DEAD"/>
    <property type="match status" value="1"/>
</dbReference>
<keyword evidence="3" id="KW-0378">Hydrolase</keyword>
<dbReference type="Pfam" id="PF00271">
    <property type="entry name" value="Helicase_C"/>
    <property type="match status" value="1"/>
</dbReference>
<dbReference type="Gene3D" id="3.40.50.300">
    <property type="entry name" value="P-loop containing nucleotide triphosphate hydrolases"/>
    <property type="match status" value="2"/>
</dbReference>
<dbReference type="InParanoid" id="E4WV19"/>
<feature type="compositionally biased region" description="Acidic residues" evidence="9">
    <location>
        <begin position="535"/>
        <end position="547"/>
    </location>
</feature>
<reference evidence="12" key="1">
    <citation type="journal article" date="2010" name="Science">
        <title>Plasticity of animal genome architecture unmasked by rapid evolution of a pelagic tunicate.</title>
        <authorList>
            <person name="Denoeud F."/>
            <person name="Henriet S."/>
            <person name="Mungpakdee S."/>
            <person name="Aury J.M."/>
            <person name="Da Silva C."/>
            <person name="Brinkmann H."/>
            <person name="Mikhaleva J."/>
            <person name="Olsen L.C."/>
            <person name="Jubin C."/>
            <person name="Canestro C."/>
            <person name="Bouquet J.M."/>
            <person name="Danks G."/>
            <person name="Poulain J."/>
            <person name="Campsteijn C."/>
            <person name="Adamski M."/>
            <person name="Cross I."/>
            <person name="Yadetie F."/>
            <person name="Muffato M."/>
            <person name="Louis A."/>
            <person name="Butcher S."/>
            <person name="Tsagkogeorga G."/>
            <person name="Konrad A."/>
            <person name="Singh S."/>
            <person name="Jensen M.F."/>
            <person name="Cong E.H."/>
            <person name="Eikeseth-Otteraa H."/>
            <person name="Noel B."/>
            <person name="Anthouard V."/>
            <person name="Porcel B.M."/>
            <person name="Kachouri-Lafond R."/>
            <person name="Nishino A."/>
            <person name="Ugolini M."/>
            <person name="Chourrout P."/>
            <person name="Nishida H."/>
            <person name="Aasland R."/>
            <person name="Huzurbazar S."/>
            <person name="Westhof E."/>
            <person name="Delsuc F."/>
            <person name="Lehrach H."/>
            <person name="Reinhardt R."/>
            <person name="Weissenbach J."/>
            <person name="Roy S.W."/>
            <person name="Artiguenave F."/>
            <person name="Postlethwait J.H."/>
            <person name="Manak J.R."/>
            <person name="Thompson E.M."/>
            <person name="Jaillon O."/>
            <person name="Du Pasquier L."/>
            <person name="Boudinot P."/>
            <person name="Liberles D.A."/>
            <person name="Volff J.N."/>
            <person name="Philippe H."/>
            <person name="Lenhard B."/>
            <person name="Roest Crollius H."/>
            <person name="Wincker P."/>
            <person name="Chourrout D."/>
        </authorList>
    </citation>
    <scope>NUCLEOTIDE SEQUENCE [LARGE SCALE GENOMIC DNA]</scope>
</reference>
<evidence type="ECO:0000256" key="3">
    <source>
        <dbReference type="ARBA" id="ARBA00022801"/>
    </source>
</evidence>
<organism evidence="12">
    <name type="scientific">Oikopleura dioica</name>
    <name type="common">Tunicate</name>
    <dbReference type="NCBI Taxonomy" id="34765"/>
    <lineage>
        <taxon>Eukaryota</taxon>
        <taxon>Metazoa</taxon>
        <taxon>Chordata</taxon>
        <taxon>Tunicata</taxon>
        <taxon>Appendicularia</taxon>
        <taxon>Copelata</taxon>
        <taxon>Oikopleuridae</taxon>
        <taxon>Oikopleura</taxon>
    </lineage>
</organism>
<evidence type="ECO:0000256" key="7">
    <source>
        <dbReference type="ARBA" id="ARBA00024355"/>
    </source>
</evidence>
<keyword evidence="6" id="KW-0694">RNA-binding</keyword>
<dbReference type="EMBL" id="FN653017">
    <property type="protein sequence ID" value="CBY21701.1"/>
    <property type="molecule type" value="Genomic_DNA"/>
</dbReference>
<protein>
    <recommendedName>
        <fullName evidence="1">RNA helicase</fullName>
        <ecNumber evidence="1">3.6.4.13</ecNumber>
    </recommendedName>
</protein>
<dbReference type="SMART" id="SM00490">
    <property type="entry name" value="HELICc"/>
    <property type="match status" value="1"/>
</dbReference>
<evidence type="ECO:0000256" key="2">
    <source>
        <dbReference type="ARBA" id="ARBA00022741"/>
    </source>
</evidence>
<dbReference type="CDD" id="cd18787">
    <property type="entry name" value="SF2_C_DEAD"/>
    <property type="match status" value="1"/>
</dbReference>
<dbReference type="GO" id="GO:0005829">
    <property type="term" value="C:cytosol"/>
    <property type="evidence" value="ECO:0007669"/>
    <property type="project" value="TreeGrafter"/>
</dbReference>
<comment type="similarity">
    <text evidence="7">Belongs to the DEAD box helicase family. DDX52/ROK1 subfamily.</text>
</comment>
<name>E4WV19_OIKDI</name>
<accession>E4WV19</accession>
<evidence type="ECO:0000256" key="4">
    <source>
        <dbReference type="ARBA" id="ARBA00022806"/>
    </source>
</evidence>
<comment type="catalytic activity">
    <reaction evidence="8">
        <text>ATP + H2O = ADP + phosphate + H(+)</text>
        <dbReference type="Rhea" id="RHEA:13065"/>
        <dbReference type="ChEBI" id="CHEBI:15377"/>
        <dbReference type="ChEBI" id="CHEBI:15378"/>
        <dbReference type="ChEBI" id="CHEBI:30616"/>
        <dbReference type="ChEBI" id="CHEBI:43474"/>
        <dbReference type="ChEBI" id="CHEBI:456216"/>
        <dbReference type="EC" id="3.6.4.13"/>
    </reaction>
</comment>
<dbReference type="InterPro" id="IPR001650">
    <property type="entry name" value="Helicase_C-like"/>
</dbReference>
<dbReference type="SMART" id="SM00487">
    <property type="entry name" value="DEXDc"/>
    <property type="match status" value="1"/>
</dbReference>
<evidence type="ECO:0000256" key="1">
    <source>
        <dbReference type="ARBA" id="ARBA00012552"/>
    </source>
</evidence>
<keyword evidence="4" id="KW-0347">Helicase</keyword>
<evidence type="ECO:0000259" key="11">
    <source>
        <dbReference type="PROSITE" id="PS51194"/>
    </source>
</evidence>
<feature type="region of interest" description="Disordered" evidence="9">
    <location>
        <begin position="528"/>
        <end position="547"/>
    </location>
</feature>
<dbReference type="PANTHER" id="PTHR47959:SF15">
    <property type="entry name" value="RNA HELICASE"/>
    <property type="match status" value="1"/>
</dbReference>
<dbReference type="SUPFAM" id="SSF52540">
    <property type="entry name" value="P-loop containing nucleoside triphosphate hydrolases"/>
    <property type="match status" value="1"/>
</dbReference>